<proteinExistence type="predicted"/>
<dbReference type="WBParaSite" id="GPUH_0000964101-mRNA-1">
    <property type="protein sequence ID" value="GPUH_0000964101-mRNA-1"/>
    <property type="gene ID" value="GPUH_0000964101"/>
</dbReference>
<evidence type="ECO:0000256" key="1">
    <source>
        <dbReference type="SAM" id="MobiDB-lite"/>
    </source>
</evidence>
<dbReference type="EMBL" id="UYRT01032426">
    <property type="protein sequence ID" value="VDK75005.1"/>
    <property type="molecule type" value="Genomic_DNA"/>
</dbReference>
<sequence>MAEAEVGEPVQNGDVNEEEVKTDTPNEVTVDATSGAMESIEHSDVAAEVSEGTWKIDHFWNSSEEHLVRLHSG</sequence>
<protein>
    <submittedName>
        <fullName evidence="2 4">Uncharacterized protein</fullName>
    </submittedName>
</protein>
<gene>
    <name evidence="2" type="ORF">GPUH_LOCUS9633</name>
</gene>
<evidence type="ECO:0000313" key="3">
    <source>
        <dbReference type="Proteomes" id="UP000271098"/>
    </source>
</evidence>
<evidence type="ECO:0000313" key="4">
    <source>
        <dbReference type="WBParaSite" id="GPUH_0000964101-mRNA-1"/>
    </source>
</evidence>
<feature type="region of interest" description="Disordered" evidence="1">
    <location>
        <begin position="1"/>
        <end position="27"/>
    </location>
</feature>
<accession>A0A183DLN9</accession>
<name>A0A183DLN9_9BILA</name>
<reference evidence="2 3" key="2">
    <citation type="submission" date="2018-11" db="EMBL/GenBank/DDBJ databases">
        <authorList>
            <consortium name="Pathogen Informatics"/>
        </authorList>
    </citation>
    <scope>NUCLEOTIDE SEQUENCE [LARGE SCALE GENOMIC DNA]</scope>
</reference>
<dbReference type="Proteomes" id="UP000271098">
    <property type="component" value="Unassembled WGS sequence"/>
</dbReference>
<dbReference type="AlphaFoldDB" id="A0A183DLN9"/>
<reference evidence="4" key="1">
    <citation type="submission" date="2016-06" db="UniProtKB">
        <authorList>
            <consortium name="WormBaseParasite"/>
        </authorList>
    </citation>
    <scope>IDENTIFICATION</scope>
</reference>
<evidence type="ECO:0000313" key="2">
    <source>
        <dbReference type="EMBL" id="VDK75005.1"/>
    </source>
</evidence>
<organism evidence="4">
    <name type="scientific">Gongylonema pulchrum</name>
    <dbReference type="NCBI Taxonomy" id="637853"/>
    <lineage>
        <taxon>Eukaryota</taxon>
        <taxon>Metazoa</taxon>
        <taxon>Ecdysozoa</taxon>
        <taxon>Nematoda</taxon>
        <taxon>Chromadorea</taxon>
        <taxon>Rhabditida</taxon>
        <taxon>Spirurina</taxon>
        <taxon>Spiruromorpha</taxon>
        <taxon>Spiruroidea</taxon>
        <taxon>Gongylonematidae</taxon>
        <taxon>Gongylonema</taxon>
    </lineage>
</organism>
<keyword evidence="3" id="KW-1185">Reference proteome</keyword>